<dbReference type="GO" id="GO:0005525">
    <property type="term" value="F:GTP binding"/>
    <property type="evidence" value="ECO:0007669"/>
    <property type="project" value="UniProtKB-KW"/>
</dbReference>
<dbReference type="KEGG" id="lcf:108880868"/>
<dbReference type="GO" id="GO:0005737">
    <property type="term" value="C:cytoplasm"/>
    <property type="evidence" value="ECO:0007669"/>
    <property type="project" value="UniProtKB-ARBA"/>
</dbReference>
<dbReference type="GO" id="GO:0005524">
    <property type="term" value="F:ATP binding"/>
    <property type="evidence" value="ECO:0007669"/>
    <property type="project" value="UniProtKB-UniRule"/>
</dbReference>
<dbReference type="GO" id="GO:0007154">
    <property type="term" value="P:cell communication"/>
    <property type="evidence" value="ECO:0007669"/>
    <property type="project" value="UniProtKB-ARBA"/>
</dbReference>
<evidence type="ECO:0000259" key="16">
    <source>
        <dbReference type="PROSITE" id="PS51424"/>
    </source>
</evidence>
<dbReference type="PROSITE" id="PS51424">
    <property type="entry name" value="ROC"/>
    <property type="match status" value="1"/>
</dbReference>
<dbReference type="InterPro" id="IPR056602">
    <property type="entry name" value="Beta-prop_LRRK2"/>
</dbReference>
<dbReference type="InterPro" id="IPR008271">
    <property type="entry name" value="Ser/Thr_kinase_AS"/>
</dbReference>
<dbReference type="InterPro" id="IPR000719">
    <property type="entry name" value="Prot_kinase_dom"/>
</dbReference>
<feature type="domain" description="Protein kinase" evidence="15">
    <location>
        <begin position="1883"/>
        <end position="2146"/>
    </location>
</feature>
<dbReference type="FunFam" id="3.80.10.10:FF:000110">
    <property type="entry name" value="Leucine-rich repeat serine/threonine-protein kinase 2"/>
    <property type="match status" value="1"/>
</dbReference>
<dbReference type="PROSITE" id="PS00107">
    <property type="entry name" value="PROTEIN_KINASE_ATP"/>
    <property type="match status" value="1"/>
</dbReference>
<keyword evidence="3" id="KW-0723">Serine/threonine-protein kinase</keyword>
<evidence type="ECO:0000256" key="9">
    <source>
        <dbReference type="ARBA" id="ARBA00022840"/>
    </source>
</evidence>
<dbReference type="GeneID" id="108880868"/>
<dbReference type="InterPro" id="IPR032171">
    <property type="entry name" value="COR-A"/>
</dbReference>
<dbReference type="InterPro" id="IPR056597">
    <property type="entry name" value="ARM_LRRK2"/>
</dbReference>
<dbReference type="Gene3D" id="3.80.10.10">
    <property type="entry name" value="Ribonuclease Inhibitor"/>
    <property type="match status" value="2"/>
</dbReference>
<organism evidence="17 18">
    <name type="scientific">Lates calcarifer</name>
    <name type="common">Barramundi</name>
    <name type="synonym">Holocentrus calcarifer</name>
    <dbReference type="NCBI Taxonomy" id="8187"/>
    <lineage>
        <taxon>Eukaryota</taxon>
        <taxon>Metazoa</taxon>
        <taxon>Chordata</taxon>
        <taxon>Craniata</taxon>
        <taxon>Vertebrata</taxon>
        <taxon>Euteleostomi</taxon>
        <taxon>Actinopterygii</taxon>
        <taxon>Neopterygii</taxon>
        <taxon>Teleostei</taxon>
        <taxon>Neoteleostei</taxon>
        <taxon>Acanthomorphata</taxon>
        <taxon>Carangaria</taxon>
        <taxon>Carangaria incertae sedis</taxon>
        <taxon>Centropomidae</taxon>
        <taxon>Lates</taxon>
    </lineage>
</organism>
<evidence type="ECO:0000256" key="1">
    <source>
        <dbReference type="ARBA" id="ARBA00001946"/>
    </source>
</evidence>
<gene>
    <name evidence="18" type="primary">lrrk2</name>
</gene>
<evidence type="ECO:0000256" key="7">
    <source>
        <dbReference type="ARBA" id="ARBA00022741"/>
    </source>
</evidence>
<dbReference type="Pfam" id="PF16095">
    <property type="entry name" value="COR-A"/>
    <property type="match status" value="1"/>
</dbReference>
<dbReference type="FunFam" id="3.40.50.300:FF:000656">
    <property type="entry name" value="Leucine-rich repeat serine/threonine-protein kinase 2"/>
    <property type="match status" value="1"/>
</dbReference>
<dbReference type="InterPro" id="IPR051420">
    <property type="entry name" value="Ser_Thr_Kinases_DiverseReg"/>
</dbReference>
<evidence type="ECO:0000313" key="17">
    <source>
        <dbReference type="Proteomes" id="UP000694890"/>
    </source>
</evidence>
<dbReference type="Pfam" id="PF23744">
    <property type="entry name" value="ARM_LRRK2"/>
    <property type="match status" value="1"/>
</dbReference>
<dbReference type="Pfam" id="PF23745">
    <property type="entry name" value="ANK_LRRK2"/>
    <property type="match status" value="1"/>
</dbReference>
<dbReference type="PROSITE" id="PS50011">
    <property type="entry name" value="PROTEIN_KINASE_DOM"/>
    <property type="match status" value="1"/>
</dbReference>
<dbReference type="InterPro" id="IPR020859">
    <property type="entry name" value="ROC"/>
</dbReference>
<dbReference type="InterPro" id="IPR011009">
    <property type="entry name" value="Kinase-like_dom_sf"/>
</dbReference>
<dbReference type="NCBIfam" id="TIGR00231">
    <property type="entry name" value="small_GTP"/>
    <property type="match status" value="1"/>
</dbReference>
<evidence type="ECO:0000256" key="10">
    <source>
        <dbReference type="ARBA" id="ARBA00023134"/>
    </source>
</evidence>
<dbReference type="Pfam" id="PF25497">
    <property type="entry name" value="COR-B"/>
    <property type="match status" value="1"/>
</dbReference>
<dbReference type="InterPro" id="IPR036770">
    <property type="entry name" value="Ankyrin_rpt-contain_sf"/>
</dbReference>
<dbReference type="GO" id="GO:0009966">
    <property type="term" value="P:regulation of signal transduction"/>
    <property type="evidence" value="ECO:0007669"/>
    <property type="project" value="UniProtKB-ARBA"/>
</dbReference>
<dbReference type="Gene3D" id="2.130.10.10">
    <property type="entry name" value="YVTN repeat-like/Quinoprotein amine dehydrogenase"/>
    <property type="match status" value="1"/>
</dbReference>
<dbReference type="FunFam" id="1.10.510.10:FF:001216">
    <property type="entry name" value="Leucine-rich repeat kinase 2"/>
    <property type="match status" value="1"/>
</dbReference>
<dbReference type="EC" id="2.7.11.1" evidence="2"/>
<dbReference type="InterPro" id="IPR001611">
    <property type="entry name" value="Leu-rich_rpt"/>
</dbReference>
<dbReference type="PROSITE" id="PS51450">
    <property type="entry name" value="LRR"/>
    <property type="match status" value="2"/>
</dbReference>
<sequence length="2549" mass="284854">MVNKEELEERLKKLLVRLKTPQEDRQLCTLIQIIQDLLFLAHTDYAAELFEDKDVHVPLLVMLSSYISSRGVQQVGWSLLCRLIEICPDTLDQLTRPLQAAKEWEVLGVHQQILKVLSQYSADCKVTMVGLRALALLLYVDMIPLLVLEEEEDVFGLVVQAMKTFPTSEEVQLQGCGALQFLLENVSDDHLMEFVENQDHVVVLAALQRFPDSSELLMQAMKVLLPLARPGSLLLQAVTVEILMSGGARCYSVIMAAMDAFPEVEELQETACCLFRKFTSESYYNILVLNGVQRVTVRACQTFPDNATLQAAALSCLADLTATIVQNKAVADQGLEEGEEEENRGKEQVEDMGLGWMEACCMALELHAAEPAVQEAASWAIHNLLLHGAGVDQSEEEQDERTPVHRQLMAAMLLHSSSPSVFKAATSAIATLITHNSKMRSLLLSSGLHVNLVEMMKRHSTSAEVSISACKLLNLLFQGRTASLDELNMAMSQILSTMKVHNFQPEVQLEALQASLVFLCPDRSLREHGISVADPDMADVSLKVLKNQCVVEGAHTLYLEVLNRFISSSSIQKCGLKVLSALADCSGAVDLLCQQGAIDTVLHTLQMFPQEREIHYWGLTLLSYLVTKKKLSRMIVPVLASVVVASLNEYREDSEMLLKCCQVALRMLDACSGAAAELQREDFDRQIFQHLREETPDQTNNSLRKSVCLALSKMWSDSELHYSMLEKACKDGDTTMAECLIELGADINGKTKTESLIYQVCERGGPLELVELLLSRGAHEQHLRRALAVSVKRGDGPTIIQLLGRLGLDLNNSALCLGGFRLGCLDAAWLSPLLAERGRTHSLRYSSKGVSLARYIQSLQRSKSVSGPPRSMADPCLTSGYISDESDDSSFSFVSMDDSLFFNDDMESDGSDSLSGALSPKPHNNSTEELRGGSFQRKQGRHRHASAESGQTENEHSEPVYRRFGRTGSTHKLLGSIENSAALPKERERIRLLDLSGNELDSLSCLMDDGVVQQQLGHLLRLDLSHNSLLEFPSALCQSLNSLTRLDLQGNQLQSLPVELLSLPSLSMLNVSRNCVGPLLTFDPAVTCPSLRQLNLSFNKVTTFPHELSRAMDQLEELFMEGNSITELCTPLYLPEIKLLDVSKNSVENISPDFLTGCPKLETFNASMNKICSLSHLPSKITTLKLANNSFMYVSEAILDLQNLRSLDMRTNSIAVLPGPGLWASSNLRELMFSQNCITALDLSGPIYKWTRLEKLHLSDNKLSEIPPQIGLLEGLTSLDVSRNTNLRSFPDEMGKLSRLWDLPLDGLRLQLDLKLIGSKTKDIVRFLQQRLKKAVPYYRMKLIVVGNAGSGKTTLIQQLMKLKRSQMNSKRTAVGIDVRDWIVRERDKKKMVLNVWDFSGGEEFSGSHPHFLTSRALYLVVYNLSKGASQVDALKPWLFNIKAVAPLSPVILVGTHTDVSDELQLQACLTKIRQELLNHQGFPTITDYHMVSVCEDSDSMARLRKAIAREVTSFKIQGQPVMGQLVPDSYVELQHRVLLERTRVPPEFPVLRHQELLQLIQDSQLQLEEAELPHAVHFLSEAGVLLHFDDPALQLQELYFIDPQWLCNIISQKLTLKSCGLWEHPKGVVQRSLVEKFLYETKCFPKSHLTQFFKLLEKFQIALPFGEDQLLIPSNLSKHRPVIELPHSENSEVIVRLYEMPYFPMDYWSRQISRLLEVSSYLLCGREKVVRPNRIYWRRGVYLSWSPEAYCLVEAASVEDNPSSFVRITVPCSRKGRMLLGQVVDHIDSLLEEWFPGLLNTDMHGSGEALLKKWALYSFEDGREWSKILLEDLFTYFDNDFLLVNPEDPRCTLPISQIAPDLVLSDQPAGTILDSEELEVDLSKENRLGDGGFGTVYRGVYKNEEVAVKIFNKHASELYIYRLLRQELAVLGRLRHPSLVGLLASGSAPQVLVMELALRGSLDSLFEHENGSLNRKLQHRIALHVADGLRYLHSAMIIYRDLKPHNVLLFNLKTDSEIIAKITDYGIAQYCCSMGVRSSEGTPGFRAPEVVRGNVIYNQQADVFSFGLLLYDLLTCGERISDGMKFPSEFDEVAVQGKLPDPVKHYGCSPWPGFQALMKDCLRESPQDRPTSAQVFDRLNSGEMLCLMRELVVPRLFSAECLAVSSGSSDSPSSSHRAWMGGGSSTQRVGSITAMDLDTNTVTTREIDTSPVLCLVTVQIPNEACDWLVAGTQSGSLVVISTQDMSTWHRLQSVTDAVTSLYFHVHPRRSQRKNYLLVGTANGVLTVYEDSVLNQEKGQPVKTVSVGNVSTPVMCVGQSLYALDNRCVWAGCGTRILSFTADYDVCRTIDTRPNLIFQQQRSLSGEACVSRMVVDKYVYLNKAGTPTVEVWDKRSERMVDRIDCAQIIRHDSGRKGRKGSGAELPTEAAPSWARVKALLVQSAATLWIGTRGGHLLLLELCKHQTLQVIGPCCNSIRCIASALIETLNWKNVVLALGRRLPQDKNQFDEESVLMVWNSTLPTEVKDLNKHCEKREQIAAKMREQLHHN</sequence>
<dbReference type="SMART" id="SM00369">
    <property type="entry name" value="LRR_TYP"/>
    <property type="match status" value="7"/>
</dbReference>
<dbReference type="Gene3D" id="3.40.50.300">
    <property type="entry name" value="P-loop containing nucleotide triphosphate hydrolases"/>
    <property type="match status" value="1"/>
</dbReference>
<dbReference type="PROSITE" id="PS51419">
    <property type="entry name" value="RAB"/>
    <property type="match status" value="1"/>
</dbReference>
<evidence type="ECO:0000256" key="8">
    <source>
        <dbReference type="ARBA" id="ARBA00022777"/>
    </source>
</evidence>
<dbReference type="CTD" id="120892"/>
<dbReference type="SUPFAM" id="SSF48403">
    <property type="entry name" value="Ankyrin repeat"/>
    <property type="match status" value="1"/>
</dbReference>
<dbReference type="InterPro" id="IPR032675">
    <property type="entry name" value="LRR_dom_sf"/>
</dbReference>
<accession>A0AAJ7PJH0</accession>
<evidence type="ECO:0000256" key="11">
    <source>
        <dbReference type="ARBA" id="ARBA00047899"/>
    </source>
</evidence>
<dbReference type="SUPFAM" id="SSF56112">
    <property type="entry name" value="Protein kinase-like (PK-like)"/>
    <property type="match status" value="1"/>
</dbReference>
<feature type="compositionally biased region" description="Low complexity" evidence="14">
    <location>
        <begin position="2167"/>
        <end position="2176"/>
    </location>
</feature>
<dbReference type="PROSITE" id="PS00108">
    <property type="entry name" value="PROTEIN_KINASE_ST"/>
    <property type="match status" value="1"/>
</dbReference>
<dbReference type="InterPro" id="IPR005225">
    <property type="entry name" value="Small_GTP-bd"/>
</dbReference>
<feature type="region of interest" description="Disordered" evidence="14">
    <location>
        <begin position="907"/>
        <end position="961"/>
    </location>
</feature>
<dbReference type="InterPro" id="IPR011989">
    <property type="entry name" value="ARM-like"/>
</dbReference>
<dbReference type="SMART" id="SM00220">
    <property type="entry name" value="S_TKc"/>
    <property type="match status" value="1"/>
</dbReference>
<reference evidence="18" key="1">
    <citation type="submission" date="2025-08" db="UniProtKB">
        <authorList>
            <consortium name="RefSeq"/>
        </authorList>
    </citation>
    <scope>IDENTIFICATION</scope>
    <source>
        <tissue evidence="18">Brain</tissue>
    </source>
</reference>
<dbReference type="InterPro" id="IPR016024">
    <property type="entry name" value="ARM-type_fold"/>
</dbReference>
<keyword evidence="10" id="KW-0342">GTP-binding</keyword>
<dbReference type="PRINTS" id="PR00449">
    <property type="entry name" value="RASTRNSFRMNG"/>
</dbReference>
<name>A0AAJ7PJH0_LATCA</name>
<dbReference type="Pfam" id="PF23748">
    <property type="entry name" value="Beta-prop_LRRK2"/>
    <property type="match status" value="1"/>
</dbReference>
<dbReference type="InterPro" id="IPR017441">
    <property type="entry name" value="Protein_kinase_ATP_BS"/>
</dbReference>
<keyword evidence="9 13" id="KW-0067">ATP-binding</keyword>
<dbReference type="Gene3D" id="3.30.70.1390">
    <property type="entry name" value="ROC domain from the Parkinson's disease-associated leucine-rich repeat kinase 2"/>
    <property type="match status" value="1"/>
</dbReference>
<keyword evidence="4" id="KW-0433">Leucine-rich repeat</keyword>
<dbReference type="InterPro" id="IPR003591">
    <property type="entry name" value="Leu-rich_rpt_typical-subtyp"/>
</dbReference>
<proteinExistence type="predicted"/>
<keyword evidence="7 13" id="KW-0547">Nucleotide-binding</keyword>
<dbReference type="Gene3D" id="1.25.10.10">
    <property type="entry name" value="Leucine-rich Repeat Variant"/>
    <property type="match status" value="2"/>
</dbReference>
<dbReference type="Pfam" id="PF08477">
    <property type="entry name" value="Roc"/>
    <property type="match status" value="1"/>
</dbReference>
<dbReference type="InterPro" id="IPR057263">
    <property type="entry name" value="COR-B"/>
</dbReference>
<evidence type="ECO:0000256" key="6">
    <source>
        <dbReference type="ARBA" id="ARBA00022737"/>
    </source>
</evidence>
<comment type="catalytic activity">
    <reaction evidence="11">
        <text>L-threonyl-[protein] + ATP = O-phospho-L-threonyl-[protein] + ADP + H(+)</text>
        <dbReference type="Rhea" id="RHEA:46608"/>
        <dbReference type="Rhea" id="RHEA-COMP:11060"/>
        <dbReference type="Rhea" id="RHEA-COMP:11605"/>
        <dbReference type="ChEBI" id="CHEBI:15378"/>
        <dbReference type="ChEBI" id="CHEBI:30013"/>
        <dbReference type="ChEBI" id="CHEBI:30616"/>
        <dbReference type="ChEBI" id="CHEBI:61977"/>
        <dbReference type="ChEBI" id="CHEBI:456216"/>
        <dbReference type="EC" id="2.7.11.1"/>
    </reaction>
</comment>
<dbReference type="InterPro" id="IPR056593">
    <property type="entry name" value="ANK_LRRK2"/>
</dbReference>
<keyword evidence="8 18" id="KW-0418">Kinase</keyword>
<dbReference type="Pfam" id="PF00069">
    <property type="entry name" value="Pkinase"/>
    <property type="match status" value="1"/>
</dbReference>
<dbReference type="Pfam" id="PF13855">
    <property type="entry name" value="LRR_8"/>
    <property type="match status" value="1"/>
</dbReference>
<evidence type="ECO:0000256" key="2">
    <source>
        <dbReference type="ARBA" id="ARBA00012513"/>
    </source>
</evidence>
<evidence type="ECO:0000313" key="18">
    <source>
        <dbReference type="RefSeq" id="XP_018528102.1"/>
    </source>
</evidence>
<comment type="cofactor">
    <cofactor evidence="1">
        <name>Mg(2+)</name>
        <dbReference type="ChEBI" id="CHEBI:18420"/>
    </cofactor>
</comment>
<feature type="region of interest" description="Disordered" evidence="14">
    <location>
        <begin position="2167"/>
        <end position="2188"/>
    </location>
</feature>
<dbReference type="PANTHER" id="PTHR48005">
    <property type="entry name" value="LEUCINE RICH REPEAT KINASE 2"/>
    <property type="match status" value="1"/>
</dbReference>
<dbReference type="SMART" id="SM00364">
    <property type="entry name" value="LRR_BAC"/>
    <property type="match status" value="8"/>
</dbReference>
<keyword evidence="6" id="KW-0677">Repeat</keyword>
<evidence type="ECO:0000256" key="14">
    <source>
        <dbReference type="SAM" id="MobiDB-lite"/>
    </source>
</evidence>
<feature type="domain" description="Roc" evidence="16">
    <location>
        <begin position="1334"/>
        <end position="1515"/>
    </location>
</feature>
<dbReference type="SUPFAM" id="SSF52540">
    <property type="entry name" value="P-loop containing nucleoside triphosphate hydrolases"/>
    <property type="match status" value="1"/>
</dbReference>
<dbReference type="Proteomes" id="UP000694890">
    <property type="component" value="Linkage group LG10"/>
</dbReference>
<dbReference type="SUPFAM" id="SSF52058">
    <property type="entry name" value="L domain-like"/>
    <property type="match status" value="1"/>
</dbReference>
<dbReference type="RefSeq" id="XP_018528102.1">
    <property type="nucleotide sequence ID" value="XM_018672586.2"/>
</dbReference>
<evidence type="ECO:0000256" key="5">
    <source>
        <dbReference type="ARBA" id="ARBA00022679"/>
    </source>
</evidence>
<evidence type="ECO:0000259" key="15">
    <source>
        <dbReference type="PROSITE" id="PS50011"/>
    </source>
</evidence>
<dbReference type="SUPFAM" id="SSF48371">
    <property type="entry name" value="ARM repeat"/>
    <property type="match status" value="2"/>
</dbReference>
<evidence type="ECO:0000256" key="4">
    <source>
        <dbReference type="ARBA" id="ARBA00022614"/>
    </source>
</evidence>
<dbReference type="InterPro" id="IPR027417">
    <property type="entry name" value="P-loop_NTPase"/>
</dbReference>
<dbReference type="PANTHER" id="PTHR48005:SF13">
    <property type="entry name" value="SERINE_THREONINE-PROTEIN KINASE DDB_G0278509-RELATED"/>
    <property type="match status" value="1"/>
</dbReference>
<evidence type="ECO:0000256" key="3">
    <source>
        <dbReference type="ARBA" id="ARBA00022527"/>
    </source>
</evidence>
<dbReference type="InterPro" id="IPR015943">
    <property type="entry name" value="WD40/YVTN_repeat-like_dom_sf"/>
</dbReference>
<comment type="catalytic activity">
    <reaction evidence="12">
        <text>L-seryl-[protein] + ATP = O-phospho-L-seryl-[protein] + ADP + H(+)</text>
        <dbReference type="Rhea" id="RHEA:17989"/>
        <dbReference type="Rhea" id="RHEA-COMP:9863"/>
        <dbReference type="Rhea" id="RHEA-COMP:11604"/>
        <dbReference type="ChEBI" id="CHEBI:15378"/>
        <dbReference type="ChEBI" id="CHEBI:29999"/>
        <dbReference type="ChEBI" id="CHEBI:30616"/>
        <dbReference type="ChEBI" id="CHEBI:83421"/>
        <dbReference type="ChEBI" id="CHEBI:456216"/>
        <dbReference type="EC" id="2.7.11.1"/>
    </reaction>
</comment>
<dbReference type="Pfam" id="PF00560">
    <property type="entry name" value="LRR_1"/>
    <property type="match status" value="1"/>
</dbReference>
<dbReference type="Gene3D" id="1.10.510.10">
    <property type="entry name" value="Transferase(Phosphotransferase) domain 1"/>
    <property type="match status" value="1"/>
</dbReference>
<evidence type="ECO:0000256" key="12">
    <source>
        <dbReference type="ARBA" id="ARBA00048679"/>
    </source>
</evidence>
<dbReference type="SUPFAM" id="SSF50978">
    <property type="entry name" value="WD40 repeat-like"/>
    <property type="match status" value="1"/>
</dbReference>
<dbReference type="InterPro" id="IPR036322">
    <property type="entry name" value="WD40_repeat_dom_sf"/>
</dbReference>
<dbReference type="GO" id="GO:0004674">
    <property type="term" value="F:protein serine/threonine kinase activity"/>
    <property type="evidence" value="ECO:0007669"/>
    <property type="project" value="UniProtKB-KW"/>
</dbReference>
<evidence type="ECO:0000256" key="13">
    <source>
        <dbReference type="PROSITE-ProRule" id="PRU10141"/>
    </source>
</evidence>
<feature type="binding site" evidence="13">
    <location>
        <position position="1910"/>
    </location>
    <ligand>
        <name>ATP</name>
        <dbReference type="ChEBI" id="CHEBI:30616"/>
    </ligand>
</feature>
<keyword evidence="5" id="KW-0808">Transferase</keyword>
<protein>
    <recommendedName>
        <fullName evidence="2">non-specific serine/threonine protein kinase</fullName>
        <ecNumber evidence="2">2.7.11.1</ecNumber>
    </recommendedName>
</protein>